<comment type="similarity">
    <text evidence="1">Belongs to the peptidase S28 family.</text>
</comment>
<dbReference type="EMBL" id="VJMH01000128">
    <property type="protein sequence ID" value="KAF0718723.1"/>
    <property type="molecule type" value="Genomic_DNA"/>
</dbReference>
<accession>A0A485K6N7</accession>
<reference evidence="7" key="2">
    <citation type="submission" date="2019-06" db="EMBL/GenBank/DDBJ databases">
        <title>Genomics analysis of Aphanomyces spp. identifies a new class of oomycete effector associated with host adaptation.</title>
        <authorList>
            <person name="Gaulin E."/>
        </authorList>
    </citation>
    <scope>NUCLEOTIDE SEQUENCE</scope>
    <source>
        <strain evidence="7">CBS 578.67</strain>
    </source>
</reference>
<dbReference type="OrthoDB" id="64599at2759"/>
<evidence type="ECO:0000256" key="5">
    <source>
        <dbReference type="ARBA" id="ARBA00023180"/>
    </source>
</evidence>
<evidence type="ECO:0000256" key="3">
    <source>
        <dbReference type="ARBA" id="ARBA00022729"/>
    </source>
</evidence>
<dbReference type="AlphaFoldDB" id="A0A485K6N7"/>
<dbReference type="PANTHER" id="PTHR11010:SF117">
    <property type="entry name" value="SERINE PROTEASE 16"/>
    <property type="match status" value="1"/>
</dbReference>
<dbReference type="InterPro" id="IPR008758">
    <property type="entry name" value="Peptidase_S28"/>
</dbReference>
<evidence type="ECO:0000256" key="2">
    <source>
        <dbReference type="ARBA" id="ARBA00022670"/>
    </source>
</evidence>
<dbReference type="GO" id="GO:0006508">
    <property type="term" value="P:proteolysis"/>
    <property type="evidence" value="ECO:0007669"/>
    <property type="project" value="UniProtKB-KW"/>
</dbReference>
<organism evidence="8 9">
    <name type="scientific">Aphanomyces stellatus</name>
    <dbReference type="NCBI Taxonomy" id="120398"/>
    <lineage>
        <taxon>Eukaryota</taxon>
        <taxon>Sar</taxon>
        <taxon>Stramenopiles</taxon>
        <taxon>Oomycota</taxon>
        <taxon>Saprolegniomycetes</taxon>
        <taxon>Saprolegniales</taxon>
        <taxon>Verrucalvaceae</taxon>
        <taxon>Aphanomyces</taxon>
    </lineage>
</organism>
<dbReference type="InterPro" id="IPR042269">
    <property type="entry name" value="Ser_carbopepase_S28_SKS"/>
</dbReference>
<name>A0A485K6N7_9STRA</name>
<evidence type="ECO:0000256" key="4">
    <source>
        <dbReference type="ARBA" id="ARBA00022801"/>
    </source>
</evidence>
<reference evidence="8 9" key="1">
    <citation type="submission" date="2019-03" db="EMBL/GenBank/DDBJ databases">
        <authorList>
            <person name="Gaulin E."/>
            <person name="Dumas B."/>
        </authorList>
    </citation>
    <scope>NUCLEOTIDE SEQUENCE [LARGE SCALE GENOMIC DNA]</scope>
    <source>
        <strain evidence="8">CBS 568.67</strain>
    </source>
</reference>
<keyword evidence="4" id="KW-0378">Hydrolase</keyword>
<keyword evidence="5" id="KW-0325">Glycoprotein</keyword>
<sequence>MVRFTSFAALMTGWALALTLHSKKSIDSILLAADNDDAHTEALTAVPVDQWFETQKLDHFDKRNVKVWRQRYHVNDAWVNQSTSPAPVFLYIHGENTADPATTTSATYLMNELAQKHGALVVALEHRFFGPSQPTGDLSVKSLKYLTTRQALADLVAFQDHVVKTRNLTAANKWIAFGGSYPGQLAGFLKAKYPKRFAGAIASSAPIGTVVDYSGYADVVAFALHMYGGDACTKTIAEGVQAVHALLASSRPEAMATLNQSFHFCTPIVDDRDRMIVEAYLFAYFQGIVQYNNMGGAETVASTCAFFANSTNGATPLEKLAQFARNHWDERKCTPSNYEKEAIQNLLNTVPSDNIYRQWNYLLCNELGATLTTDTAKSFWNAFQYNSVGYNLIDVCRRVFNITNVYDRIQRTVDTYGGLDIDSENTVWSNGNIDPWSGMGFSNETTPINDWSESVFINGTAHCADMYSTKFGMVPQWALDRIEKNVQIYLAGRDCDN</sequence>
<dbReference type="Pfam" id="PF05577">
    <property type="entry name" value="Peptidase_S28"/>
    <property type="match status" value="1"/>
</dbReference>
<evidence type="ECO:0000313" key="9">
    <source>
        <dbReference type="Proteomes" id="UP000332933"/>
    </source>
</evidence>
<evidence type="ECO:0000313" key="7">
    <source>
        <dbReference type="EMBL" id="KAF0718723.1"/>
    </source>
</evidence>
<feature type="signal peptide" evidence="6">
    <location>
        <begin position="1"/>
        <end position="17"/>
    </location>
</feature>
<dbReference type="GO" id="GO:0070008">
    <property type="term" value="F:serine-type exopeptidase activity"/>
    <property type="evidence" value="ECO:0007669"/>
    <property type="project" value="InterPro"/>
</dbReference>
<evidence type="ECO:0000256" key="1">
    <source>
        <dbReference type="ARBA" id="ARBA00011079"/>
    </source>
</evidence>
<evidence type="ECO:0000256" key="6">
    <source>
        <dbReference type="SAM" id="SignalP"/>
    </source>
</evidence>
<evidence type="ECO:0000313" key="8">
    <source>
        <dbReference type="EMBL" id="VFT78741.1"/>
    </source>
</evidence>
<dbReference type="Gene3D" id="3.40.50.1820">
    <property type="entry name" value="alpha/beta hydrolase"/>
    <property type="match status" value="1"/>
</dbReference>
<dbReference type="Gene3D" id="1.20.120.980">
    <property type="entry name" value="Serine carboxypeptidase S28, SKS domain"/>
    <property type="match status" value="1"/>
</dbReference>
<proteinExistence type="inferred from homology"/>
<dbReference type="Proteomes" id="UP000332933">
    <property type="component" value="Unassembled WGS sequence"/>
</dbReference>
<protein>
    <submittedName>
        <fullName evidence="8">Aste57867_1525 protein</fullName>
    </submittedName>
</protein>
<keyword evidence="2" id="KW-0645">Protease</keyword>
<keyword evidence="3 6" id="KW-0732">Signal</keyword>
<dbReference type="SUPFAM" id="SSF53474">
    <property type="entry name" value="alpha/beta-Hydrolases"/>
    <property type="match status" value="1"/>
</dbReference>
<gene>
    <name evidence="8" type="primary">Aste57867_1525</name>
    <name evidence="7" type="ORF">As57867_001524</name>
    <name evidence="8" type="ORF">ASTE57867_1525</name>
</gene>
<dbReference type="EMBL" id="CAADRA010000128">
    <property type="protein sequence ID" value="VFT78741.1"/>
    <property type="molecule type" value="Genomic_DNA"/>
</dbReference>
<dbReference type="GO" id="GO:0008239">
    <property type="term" value="F:dipeptidyl-peptidase activity"/>
    <property type="evidence" value="ECO:0007669"/>
    <property type="project" value="TreeGrafter"/>
</dbReference>
<dbReference type="PANTHER" id="PTHR11010">
    <property type="entry name" value="PROTEASE S28 PRO-X CARBOXYPEPTIDASE-RELATED"/>
    <property type="match status" value="1"/>
</dbReference>
<feature type="chain" id="PRO_5036355355" evidence="6">
    <location>
        <begin position="18"/>
        <end position="497"/>
    </location>
</feature>
<dbReference type="InterPro" id="IPR029058">
    <property type="entry name" value="AB_hydrolase_fold"/>
</dbReference>
<keyword evidence="9" id="KW-1185">Reference proteome</keyword>